<reference evidence="4 5" key="1">
    <citation type="submission" date="2023-02" db="EMBL/GenBank/DDBJ databases">
        <title>Genome sequence of Mucilaginibacter jinjuensis strain KACC 16571.</title>
        <authorList>
            <person name="Kim S."/>
            <person name="Heo J."/>
            <person name="Kwon S.-W."/>
        </authorList>
    </citation>
    <scope>NUCLEOTIDE SEQUENCE [LARGE SCALE GENOMIC DNA]</scope>
    <source>
        <strain evidence="4 5">KACC 16571</strain>
    </source>
</reference>
<feature type="domain" description="Response regulatory" evidence="3">
    <location>
        <begin position="4"/>
        <end position="118"/>
    </location>
</feature>
<organism evidence="4 5">
    <name type="scientific">Mucilaginibacter jinjuensis</name>
    <dbReference type="NCBI Taxonomy" id="1176721"/>
    <lineage>
        <taxon>Bacteria</taxon>
        <taxon>Pseudomonadati</taxon>
        <taxon>Bacteroidota</taxon>
        <taxon>Sphingobacteriia</taxon>
        <taxon>Sphingobacteriales</taxon>
        <taxon>Sphingobacteriaceae</taxon>
        <taxon>Mucilaginibacter</taxon>
    </lineage>
</organism>
<dbReference type="PANTHER" id="PTHR44591:SF23">
    <property type="entry name" value="CHEY SUBFAMILY"/>
    <property type="match status" value="1"/>
</dbReference>
<proteinExistence type="predicted"/>
<evidence type="ECO:0000259" key="3">
    <source>
        <dbReference type="PROSITE" id="PS50110"/>
    </source>
</evidence>
<dbReference type="Pfam" id="PF00072">
    <property type="entry name" value="Response_reg"/>
    <property type="match status" value="1"/>
</dbReference>
<dbReference type="PANTHER" id="PTHR44591">
    <property type="entry name" value="STRESS RESPONSE REGULATOR PROTEIN 1"/>
    <property type="match status" value="1"/>
</dbReference>
<accession>A0ABY7T2T1</accession>
<sequence>MSKKIMIFDDDEDIQSICTFVLEEEAWVVKTFSDCSDIIARIHTYKPDVILMDNWIPDEGGVIATRQIKADPILKTIPVIYFSANSDIEQLAATAGADLYLPKPFDIDVLKQTVANCLSK</sequence>
<dbReference type="Gene3D" id="3.40.50.2300">
    <property type="match status" value="1"/>
</dbReference>
<protein>
    <submittedName>
        <fullName evidence="4">Response regulator</fullName>
    </submittedName>
</protein>
<dbReference type="InterPro" id="IPR011006">
    <property type="entry name" value="CheY-like_superfamily"/>
</dbReference>
<dbReference type="PROSITE" id="PS50110">
    <property type="entry name" value="RESPONSE_REGULATORY"/>
    <property type="match status" value="1"/>
</dbReference>
<name>A0ABY7T2T1_9SPHI</name>
<keyword evidence="1 2" id="KW-0597">Phosphoprotein</keyword>
<dbReference type="RefSeq" id="WP_273628904.1">
    <property type="nucleotide sequence ID" value="NZ_CP117167.1"/>
</dbReference>
<evidence type="ECO:0000256" key="1">
    <source>
        <dbReference type="ARBA" id="ARBA00022553"/>
    </source>
</evidence>
<dbReference type="InterPro" id="IPR050595">
    <property type="entry name" value="Bact_response_regulator"/>
</dbReference>
<evidence type="ECO:0000313" key="5">
    <source>
        <dbReference type="Proteomes" id="UP001216139"/>
    </source>
</evidence>
<dbReference type="InterPro" id="IPR001789">
    <property type="entry name" value="Sig_transdc_resp-reg_receiver"/>
</dbReference>
<feature type="modified residue" description="4-aspartylphosphate" evidence="2">
    <location>
        <position position="53"/>
    </location>
</feature>
<evidence type="ECO:0000256" key="2">
    <source>
        <dbReference type="PROSITE-ProRule" id="PRU00169"/>
    </source>
</evidence>
<dbReference type="SMART" id="SM00448">
    <property type="entry name" value="REC"/>
    <property type="match status" value="1"/>
</dbReference>
<dbReference type="SUPFAM" id="SSF52172">
    <property type="entry name" value="CheY-like"/>
    <property type="match status" value="1"/>
</dbReference>
<evidence type="ECO:0000313" key="4">
    <source>
        <dbReference type="EMBL" id="WCT10712.1"/>
    </source>
</evidence>
<dbReference type="EMBL" id="CP117167">
    <property type="protein sequence ID" value="WCT10712.1"/>
    <property type="molecule type" value="Genomic_DNA"/>
</dbReference>
<dbReference type="Proteomes" id="UP001216139">
    <property type="component" value="Chromosome"/>
</dbReference>
<keyword evidence="5" id="KW-1185">Reference proteome</keyword>
<gene>
    <name evidence="4" type="ORF">PQO05_18405</name>
</gene>